<evidence type="ECO:0000313" key="8">
    <source>
        <dbReference type="EMBL" id="KAI1861615.1"/>
    </source>
</evidence>
<evidence type="ECO:0000256" key="6">
    <source>
        <dbReference type="SAM" id="Phobius"/>
    </source>
</evidence>
<protein>
    <recommendedName>
        <fullName evidence="7">Rhodopsin domain-containing protein</fullName>
    </recommendedName>
</protein>
<feature type="domain" description="Rhodopsin" evidence="7">
    <location>
        <begin position="29"/>
        <end position="273"/>
    </location>
</feature>
<feature type="transmembrane region" description="Helical" evidence="6">
    <location>
        <begin position="124"/>
        <end position="144"/>
    </location>
</feature>
<dbReference type="Pfam" id="PF20684">
    <property type="entry name" value="Fung_rhodopsin"/>
    <property type="match status" value="1"/>
</dbReference>
<evidence type="ECO:0000256" key="3">
    <source>
        <dbReference type="ARBA" id="ARBA00022989"/>
    </source>
</evidence>
<keyword evidence="9" id="KW-1185">Reference proteome</keyword>
<comment type="similarity">
    <text evidence="5">Belongs to the SAT4 family.</text>
</comment>
<comment type="subcellular location">
    <subcellularLocation>
        <location evidence="1">Membrane</location>
        <topology evidence="1">Multi-pass membrane protein</topology>
    </subcellularLocation>
</comment>
<keyword evidence="3 6" id="KW-1133">Transmembrane helix</keyword>
<evidence type="ECO:0000256" key="2">
    <source>
        <dbReference type="ARBA" id="ARBA00022692"/>
    </source>
</evidence>
<evidence type="ECO:0000259" key="7">
    <source>
        <dbReference type="Pfam" id="PF20684"/>
    </source>
</evidence>
<dbReference type="PANTHER" id="PTHR33048:SF96">
    <property type="entry name" value="INTEGRAL MEMBRANE PROTEIN"/>
    <property type="match status" value="1"/>
</dbReference>
<feature type="transmembrane region" description="Helical" evidence="6">
    <location>
        <begin position="94"/>
        <end position="112"/>
    </location>
</feature>
<feature type="transmembrane region" description="Helical" evidence="6">
    <location>
        <begin position="45"/>
        <end position="66"/>
    </location>
</feature>
<comment type="caution">
    <text evidence="8">The sequence shown here is derived from an EMBL/GenBank/DDBJ whole genome shotgun (WGS) entry which is preliminary data.</text>
</comment>
<dbReference type="InterPro" id="IPR052337">
    <property type="entry name" value="SAT4-like"/>
</dbReference>
<keyword evidence="2 6" id="KW-0812">Transmembrane</keyword>
<accession>A0A9Q0AL86</accession>
<dbReference type="GO" id="GO:0016020">
    <property type="term" value="C:membrane"/>
    <property type="evidence" value="ECO:0007669"/>
    <property type="project" value="UniProtKB-SubCell"/>
</dbReference>
<feature type="transmembrane region" description="Helical" evidence="6">
    <location>
        <begin position="176"/>
        <end position="198"/>
    </location>
</feature>
<evidence type="ECO:0000256" key="5">
    <source>
        <dbReference type="ARBA" id="ARBA00038359"/>
    </source>
</evidence>
<evidence type="ECO:0000313" key="9">
    <source>
        <dbReference type="Proteomes" id="UP000829685"/>
    </source>
</evidence>
<evidence type="ECO:0000256" key="1">
    <source>
        <dbReference type="ARBA" id="ARBA00004141"/>
    </source>
</evidence>
<dbReference type="EMBL" id="JAFIMR010000029">
    <property type="protein sequence ID" value="KAI1861615.1"/>
    <property type="molecule type" value="Genomic_DNA"/>
</dbReference>
<feature type="transmembrane region" description="Helical" evidence="6">
    <location>
        <begin position="12"/>
        <end position="33"/>
    </location>
</feature>
<keyword evidence="4 6" id="KW-0472">Membrane</keyword>
<dbReference type="AlphaFoldDB" id="A0A9Q0AL86"/>
<dbReference type="PANTHER" id="PTHR33048">
    <property type="entry name" value="PTH11-LIKE INTEGRAL MEMBRANE PROTEIN (AFU_ORTHOLOGUE AFUA_5G11245)"/>
    <property type="match status" value="1"/>
</dbReference>
<gene>
    <name evidence="8" type="ORF">JX265_009582</name>
</gene>
<feature type="transmembrane region" description="Helical" evidence="6">
    <location>
        <begin position="210"/>
        <end position="232"/>
    </location>
</feature>
<evidence type="ECO:0000256" key="4">
    <source>
        <dbReference type="ARBA" id="ARBA00023136"/>
    </source>
</evidence>
<sequence length="389" mass="43606">MAQDEDDRSPLMFNITVTLLAVSSVTVALRCYVRLYVIKSFRWEDWMALVTMTFFACYCTCVFLSIKHGAGKHLSDIPPEDIPEALKARWFGEIAYILTSVFLKLTVGLFLLRICSRRWQSAAIWAVLAVVLAFNVFYFLIALLQCRPIGYFWLRVLPTTPRGTCVSEEVATGSTYAASAVNAFADWVLGLLPVALVWNLELSRRSKISIAAILGLGVIASSATLIRIPYVWQLTHDADFLYVFTDFLIWSTVENGLGLIASSIATLRPLFRKPVDPTRGHYRSTTIRASPRRQSSRLSVRSTAFHCRGLSDQGDVEMAETGGQYGVGRARITMAPQAHVREKRTERATYDHNSGWSWDSAGPGWEDSIHEWRNSSKSQLMSGSKRSTL</sequence>
<organism evidence="8 9">
    <name type="scientific">Neoarthrinium moseri</name>
    <dbReference type="NCBI Taxonomy" id="1658444"/>
    <lineage>
        <taxon>Eukaryota</taxon>
        <taxon>Fungi</taxon>
        <taxon>Dikarya</taxon>
        <taxon>Ascomycota</taxon>
        <taxon>Pezizomycotina</taxon>
        <taxon>Sordariomycetes</taxon>
        <taxon>Xylariomycetidae</taxon>
        <taxon>Amphisphaeriales</taxon>
        <taxon>Apiosporaceae</taxon>
        <taxon>Neoarthrinium</taxon>
    </lineage>
</organism>
<feature type="transmembrane region" description="Helical" evidence="6">
    <location>
        <begin position="247"/>
        <end position="267"/>
    </location>
</feature>
<reference evidence="8" key="1">
    <citation type="submission" date="2021-03" db="EMBL/GenBank/DDBJ databases">
        <title>Revisited historic fungal species revealed as producer of novel bioactive compounds through whole genome sequencing and comparative genomics.</title>
        <authorList>
            <person name="Vignolle G.A."/>
            <person name="Hochenegger N."/>
            <person name="Mach R.L."/>
            <person name="Mach-Aigner A.R."/>
            <person name="Javad Rahimi M."/>
            <person name="Salim K.A."/>
            <person name="Chan C.M."/>
            <person name="Lim L.B.L."/>
            <person name="Cai F."/>
            <person name="Druzhinina I.S."/>
            <person name="U'Ren J.M."/>
            <person name="Derntl C."/>
        </authorList>
    </citation>
    <scope>NUCLEOTIDE SEQUENCE</scope>
    <source>
        <strain evidence="8">TUCIM 5799</strain>
    </source>
</reference>
<dbReference type="InterPro" id="IPR049326">
    <property type="entry name" value="Rhodopsin_dom_fungi"/>
</dbReference>
<proteinExistence type="inferred from homology"/>
<name>A0A9Q0AL86_9PEZI</name>
<dbReference type="Proteomes" id="UP000829685">
    <property type="component" value="Unassembled WGS sequence"/>
</dbReference>